<dbReference type="Proteomes" id="UP000075920">
    <property type="component" value="Unassembled WGS sequence"/>
</dbReference>
<reference evidence="6" key="2">
    <citation type="submission" date="2020-05" db="UniProtKB">
        <authorList>
            <consortium name="EnsemblMetazoa"/>
        </authorList>
    </citation>
    <scope>IDENTIFICATION</scope>
    <source>
        <strain evidence="6">MINIMUS1</strain>
    </source>
</reference>
<organism evidence="6 7">
    <name type="scientific">Anopheles minimus</name>
    <dbReference type="NCBI Taxonomy" id="112268"/>
    <lineage>
        <taxon>Eukaryota</taxon>
        <taxon>Metazoa</taxon>
        <taxon>Ecdysozoa</taxon>
        <taxon>Arthropoda</taxon>
        <taxon>Hexapoda</taxon>
        <taxon>Insecta</taxon>
        <taxon>Pterygota</taxon>
        <taxon>Neoptera</taxon>
        <taxon>Endopterygota</taxon>
        <taxon>Diptera</taxon>
        <taxon>Nematocera</taxon>
        <taxon>Culicoidea</taxon>
        <taxon>Culicidae</taxon>
        <taxon>Anophelinae</taxon>
        <taxon>Anopheles</taxon>
    </lineage>
</organism>
<evidence type="ECO:0000313" key="7">
    <source>
        <dbReference type="Proteomes" id="UP000075920"/>
    </source>
</evidence>
<accession>A0A182W6Q2</accession>
<keyword evidence="1" id="KW-0479">Metal-binding</keyword>
<dbReference type="GO" id="GO:0003677">
    <property type="term" value="F:DNA binding"/>
    <property type="evidence" value="ECO:0007669"/>
    <property type="project" value="UniProtKB-KW"/>
</dbReference>
<proteinExistence type="predicted"/>
<dbReference type="SMART" id="SM00980">
    <property type="entry name" value="THAP"/>
    <property type="match status" value="1"/>
</dbReference>
<evidence type="ECO:0000256" key="1">
    <source>
        <dbReference type="ARBA" id="ARBA00022723"/>
    </source>
</evidence>
<dbReference type="EnsemblMetazoa" id="AMIN006017-RA">
    <property type="protein sequence ID" value="AMIN006017-PA"/>
    <property type="gene ID" value="AMIN006017"/>
</dbReference>
<reference evidence="7" key="1">
    <citation type="submission" date="2013-03" db="EMBL/GenBank/DDBJ databases">
        <title>The Genome Sequence of Anopheles minimus MINIMUS1.</title>
        <authorList>
            <consortium name="The Broad Institute Genomics Platform"/>
            <person name="Neafsey D.E."/>
            <person name="Walton C."/>
            <person name="Walker B."/>
            <person name="Young S.K."/>
            <person name="Zeng Q."/>
            <person name="Gargeya S."/>
            <person name="Fitzgerald M."/>
            <person name="Haas B."/>
            <person name="Abouelleil A."/>
            <person name="Allen A.W."/>
            <person name="Alvarado L."/>
            <person name="Arachchi H.M."/>
            <person name="Berlin A.M."/>
            <person name="Chapman S.B."/>
            <person name="Gainer-Dewar J."/>
            <person name="Goldberg J."/>
            <person name="Griggs A."/>
            <person name="Gujja S."/>
            <person name="Hansen M."/>
            <person name="Howarth C."/>
            <person name="Imamovic A."/>
            <person name="Ireland A."/>
            <person name="Larimer J."/>
            <person name="McCowan C."/>
            <person name="Murphy C."/>
            <person name="Pearson M."/>
            <person name="Poon T.W."/>
            <person name="Priest M."/>
            <person name="Roberts A."/>
            <person name="Saif S."/>
            <person name="Shea T."/>
            <person name="Sisk P."/>
            <person name="Sykes S."/>
            <person name="Wortman J."/>
            <person name="Nusbaum C."/>
            <person name="Birren B."/>
        </authorList>
    </citation>
    <scope>NUCLEOTIDE SEQUENCE [LARGE SCALE GENOMIC DNA]</scope>
    <source>
        <strain evidence="7">MINIMUS1</strain>
    </source>
</reference>
<feature type="domain" description="THAP-type" evidence="5">
    <location>
        <begin position="1"/>
        <end position="99"/>
    </location>
</feature>
<evidence type="ECO:0000259" key="5">
    <source>
        <dbReference type="SMART" id="SM00980"/>
    </source>
</evidence>
<dbReference type="InterPro" id="IPR006612">
    <property type="entry name" value="THAP_Znf"/>
</dbReference>
<evidence type="ECO:0000256" key="2">
    <source>
        <dbReference type="ARBA" id="ARBA00022771"/>
    </source>
</evidence>
<keyword evidence="2" id="KW-0863">Zinc-finger</keyword>
<protein>
    <recommendedName>
        <fullName evidence="5">THAP-type domain-containing protein</fullName>
    </recommendedName>
</protein>
<sequence>MPCMFESCKTNHQTMKKNNQDKVRLISFPTTDFANDEMRKLAKKRLYWWCRVCGVDFTTTLINQLHICSRHFLKGNCAQLWDVHNPDWIPSLYIPQQARQPVNVSTEENCEEFLRNEQLTEESIANPLLDRKPDSAALRSLLIDEIIAYPIGRTYFLLDDESNESTTVPYDAKRLSKELKKCLSKSTPIGRMVLEPNAPDCPARMFSPNDTITELDLTMPPRWETENIIMRLQNSMLELINVLDEKC</sequence>
<dbReference type="VEuPathDB" id="VectorBase:AMIN006017"/>
<dbReference type="GO" id="GO:0008270">
    <property type="term" value="F:zinc ion binding"/>
    <property type="evidence" value="ECO:0007669"/>
    <property type="project" value="UniProtKB-KW"/>
</dbReference>
<keyword evidence="4" id="KW-0238">DNA-binding</keyword>
<evidence type="ECO:0000313" key="6">
    <source>
        <dbReference type="EnsemblMetazoa" id="AMIN006017-PA"/>
    </source>
</evidence>
<evidence type="ECO:0000256" key="3">
    <source>
        <dbReference type="ARBA" id="ARBA00022833"/>
    </source>
</evidence>
<name>A0A182W6Q2_9DIPT</name>
<dbReference type="SUPFAM" id="SSF57716">
    <property type="entry name" value="Glucocorticoid receptor-like (DNA-binding domain)"/>
    <property type="match status" value="1"/>
</dbReference>
<keyword evidence="3" id="KW-0862">Zinc</keyword>
<dbReference type="AlphaFoldDB" id="A0A182W6Q2"/>
<keyword evidence="7" id="KW-1185">Reference proteome</keyword>
<evidence type="ECO:0000256" key="4">
    <source>
        <dbReference type="ARBA" id="ARBA00023125"/>
    </source>
</evidence>
<dbReference type="Pfam" id="PF05485">
    <property type="entry name" value="THAP"/>
    <property type="match status" value="1"/>
</dbReference>